<dbReference type="Pfam" id="PF13847">
    <property type="entry name" value="Methyltransf_31"/>
    <property type="match status" value="1"/>
</dbReference>
<evidence type="ECO:0000259" key="1">
    <source>
        <dbReference type="Pfam" id="PF13847"/>
    </source>
</evidence>
<protein>
    <recommendedName>
        <fullName evidence="1">Methyltransferase domain-containing protein</fullName>
    </recommendedName>
</protein>
<name>A0A091AZ08_9GAMM</name>
<evidence type="ECO:0000313" key="3">
    <source>
        <dbReference type="Proteomes" id="UP000029385"/>
    </source>
</evidence>
<comment type="caution">
    <text evidence="2">The sequence shown here is derived from an EMBL/GenBank/DDBJ whole genome shotgun (WGS) entry which is preliminary data.</text>
</comment>
<evidence type="ECO:0000313" key="2">
    <source>
        <dbReference type="EMBL" id="KFN44691.1"/>
    </source>
</evidence>
<dbReference type="RefSeq" id="WP_022968861.1">
    <property type="nucleotide sequence ID" value="NZ_ATVD01000002.1"/>
</dbReference>
<dbReference type="InterPro" id="IPR029063">
    <property type="entry name" value="SAM-dependent_MTases_sf"/>
</dbReference>
<gene>
    <name evidence="2" type="ORF">N789_01375</name>
</gene>
<dbReference type="Gene3D" id="3.40.50.150">
    <property type="entry name" value="Vaccinia Virus protein VP39"/>
    <property type="match status" value="1"/>
</dbReference>
<dbReference type="STRING" id="1121015.GCA_000420545_01221"/>
<dbReference type="CDD" id="cd02440">
    <property type="entry name" value="AdoMet_MTases"/>
    <property type="match status" value="1"/>
</dbReference>
<dbReference type="AlphaFoldDB" id="A0A091AZ08"/>
<proteinExistence type="predicted"/>
<accession>A0A091AZ08</accession>
<dbReference type="EMBL" id="AVCI01000001">
    <property type="protein sequence ID" value="KFN44691.1"/>
    <property type="molecule type" value="Genomic_DNA"/>
</dbReference>
<dbReference type="SUPFAM" id="SSF53335">
    <property type="entry name" value="S-adenosyl-L-methionine-dependent methyltransferases"/>
    <property type="match status" value="1"/>
</dbReference>
<sequence>MSDLEAQCLARPWFYPFVLPSGQRVASDHDGLLDGIHHTRSSMLRAAVAAQFGATLPPGLQAIDLASHQGWFSAQLLDLGFAGVLGIDARQQHVDDARLMLHTLGRTQARFEQADVHALATDVMGEFDLVLCLGLIYHLENPVGALRQARRLCRGMCLIETQIAPGQNGWMDFGHHQYVRPIQGSFAIIDETEETHGPETSTLGICLVPSLDALLWILRKVGFARVEVLPVPEDGYEQLVHHKRVMVAAYV</sequence>
<organism evidence="2 3">
    <name type="scientific">Arenimonas oryziterrae DSM 21050 = YC6267</name>
    <dbReference type="NCBI Taxonomy" id="1121015"/>
    <lineage>
        <taxon>Bacteria</taxon>
        <taxon>Pseudomonadati</taxon>
        <taxon>Pseudomonadota</taxon>
        <taxon>Gammaproteobacteria</taxon>
        <taxon>Lysobacterales</taxon>
        <taxon>Lysobacteraceae</taxon>
        <taxon>Arenimonas</taxon>
    </lineage>
</organism>
<dbReference type="Proteomes" id="UP000029385">
    <property type="component" value="Unassembled WGS sequence"/>
</dbReference>
<reference evidence="2 3" key="1">
    <citation type="submission" date="2013-09" db="EMBL/GenBank/DDBJ databases">
        <title>Genome sequencing of Arenimonas oryziterrae.</title>
        <authorList>
            <person name="Chen F."/>
            <person name="Wang G."/>
        </authorList>
    </citation>
    <scope>NUCLEOTIDE SEQUENCE [LARGE SCALE GENOMIC DNA]</scope>
    <source>
        <strain evidence="2 3">YC6267</strain>
    </source>
</reference>
<feature type="domain" description="Methyltransferase" evidence="1">
    <location>
        <begin position="59"/>
        <end position="159"/>
    </location>
</feature>
<dbReference type="InterPro" id="IPR025714">
    <property type="entry name" value="Methyltranfer_dom"/>
</dbReference>
<dbReference type="eggNOG" id="COG2227">
    <property type="taxonomic scope" value="Bacteria"/>
</dbReference>
<keyword evidence="3" id="KW-1185">Reference proteome</keyword>
<dbReference type="PATRIC" id="fig|1121015.4.peg.273"/>